<name>A0ABV9NLK0_9GAMM</name>
<dbReference type="PANTHER" id="PTHR33452">
    <property type="entry name" value="OXIDOREDUCTASE CATD-RELATED"/>
    <property type="match status" value="1"/>
</dbReference>
<accession>A0ABV9NLK0</accession>
<keyword evidence="4 7" id="KW-0812">Transmembrane</keyword>
<keyword evidence="9" id="KW-1185">Reference proteome</keyword>
<evidence type="ECO:0000256" key="3">
    <source>
        <dbReference type="ARBA" id="ARBA00022475"/>
    </source>
</evidence>
<feature type="transmembrane region" description="Helical" evidence="7">
    <location>
        <begin position="74"/>
        <end position="96"/>
    </location>
</feature>
<evidence type="ECO:0000256" key="4">
    <source>
        <dbReference type="ARBA" id="ARBA00022692"/>
    </source>
</evidence>
<dbReference type="EMBL" id="JBHSGG010000040">
    <property type="protein sequence ID" value="MFC4729212.1"/>
    <property type="molecule type" value="Genomic_DNA"/>
</dbReference>
<comment type="caution">
    <text evidence="8">The sequence shown here is derived from an EMBL/GenBank/DDBJ whole genome shotgun (WGS) entry which is preliminary data.</text>
</comment>
<evidence type="ECO:0000256" key="7">
    <source>
        <dbReference type="SAM" id="Phobius"/>
    </source>
</evidence>
<reference evidence="9" key="1">
    <citation type="journal article" date="2019" name="Int. J. Syst. Evol. Microbiol.">
        <title>The Global Catalogue of Microorganisms (GCM) 10K type strain sequencing project: providing services to taxonomists for standard genome sequencing and annotation.</title>
        <authorList>
            <consortium name="The Broad Institute Genomics Platform"/>
            <consortium name="The Broad Institute Genome Sequencing Center for Infectious Disease"/>
            <person name="Wu L."/>
            <person name="Ma J."/>
        </authorList>
    </citation>
    <scope>NUCLEOTIDE SEQUENCE [LARGE SCALE GENOMIC DNA]</scope>
    <source>
        <strain evidence="9">CGMCC 1.13574</strain>
    </source>
</reference>
<feature type="transmembrane region" description="Helical" evidence="7">
    <location>
        <begin position="47"/>
        <end position="67"/>
    </location>
</feature>
<sequence length="135" mass="14501">MALRAVFGILLVTHGLPKLTGTGHGSMADPMAGSIHLIENVLHLPMAPLWAMGVAWLEGLGGLMLALGLATRPIALLVTLQMVGICFVLGPTWAWIDRGIEFPFLMAFLALFIALRGGGPLALDSWLHARLARRR</sequence>
<dbReference type="PANTHER" id="PTHR33452:SF1">
    <property type="entry name" value="INNER MEMBRANE PROTEIN YPHA-RELATED"/>
    <property type="match status" value="1"/>
</dbReference>
<evidence type="ECO:0000256" key="5">
    <source>
        <dbReference type="ARBA" id="ARBA00022989"/>
    </source>
</evidence>
<protein>
    <submittedName>
        <fullName evidence="8">DoxX family protein</fullName>
    </submittedName>
</protein>
<keyword evidence="3" id="KW-1003">Cell membrane</keyword>
<dbReference type="InterPro" id="IPR032808">
    <property type="entry name" value="DoxX"/>
</dbReference>
<dbReference type="InterPro" id="IPR051907">
    <property type="entry name" value="DoxX-like_oxidoreductase"/>
</dbReference>
<proteinExistence type="inferred from homology"/>
<dbReference type="Pfam" id="PF07681">
    <property type="entry name" value="DoxX"/>
    <property type="match status" value="1"/>
</dbReference>
<keyword evidence="6 7" id="KW-0472">Membrane</keyword>
<comment type="similarity">
    <text evidence="2">Belongs to the DoxX family.</text>
</comment>
<comment type="subcellular location">
    <subcellularLocation>
        <location evidence="1">Cell membrane</location>
        <topology evidence="1">Multi-pass membrane protein</topology>
    </subcellularLocation>
</comment>
<organism evidence="8 9">
    <name type="scientific">Coralloluteibacterium thermophilum</name>
    <dbReference type="NCBI Taxonomy" id="2707049"/>
    <lineage>
        <taxon>Bacteria</taxon>
        <taxon>Pseudomonadati</taxon>
        <taxon>Pseudomonadota</taxon>
        <taxon>Gammaproteobacteria</taxon>
        <taxon>Lysobacterales</taxon>
        <taxon>Lysobacteraceae</taxon>
        <taxon>Coralloluteibacterium</taxon>
    </lineage>
</organism>
<evidence type="ECO:0000256" key="1">
    <source>
        <dbReference type="ARBA" id="ARBA00004651"/>
    </source>
</evidence>
<evidence type="ECO:0000313" key="9">
    <source>
        <dbReference type="Proteomes" id="UP001595892"/>
    </source>
</evidence>
<dbReference type="RefSeq" id="WP_377005286.1">
    <property type="nucleotide sequence ID" value="NZ_JBHSGG010000040.1"/>
</dbReference>
<gene>
    <name evidence="8" type="ORF">ACFO3Q_13640</name>
</gene>
<evidence type="ECO:0000256" key="2">
    <source>
        <dbReference type="ARBA" id="ARBA00006679"/>
    </source>
</evidence>
<evidence type="ECO:0000313" key="8">
    <source>
        <dbReference type="EMBL" id="MFC4729212.1"/>
    </source>
</evidence>
<feature type="transmembrane region" description="Helical" evidence="7">
    <location>
        <begin position="102"/>
        <end position="127"/>
    </location>
</feature>
<dbReference type="Proteomes" id="UP001595892">
    <property type="component" value="Unassembled WGS sequence"/>
</dbReference>
<evidence type="ECO:0000256" key="6">
    <source>
        <dbReference type="ARBA" id="ARBA00023136"/>
    </source>
</evidence>
<keyword evidence="5 7" id="KW-1133">Transmembrane helix</keyword>